<name>A0A2N6CYZ6_9GAMM</name>
<evidence type="ECO:0000313" key="6">
    <source>
        <dbReference type="Proteomes" id="UP000235015"/>
    </source>
</evidence>
<proteinExistence type="predicted"/>
<feature type="signal peptide" evidence="4">
    <location>
        <begin position="1"/>
        <end position="20"/>
    </location>
</feature>
<keyword evidence="1" id="KW-0677">Repeat</keyword>
<feature type="chain" id="PRO_5014782155" evidence="4">
    <location>
        <begin position="21"/>
        <end position="614"/>
    </location>
</feature>
<evidence type="ECO:0000256" key="2">
    <source>
        <dbReference type="ARBA" id="ARBA00022803"/>
    </source>
</evidence>
<dbReference type="PANTHER" id="PTHR45586">
    <property type="entry name" value="TPR REPEAT-CONTAINING PROTEIN PA4667"/>
    <property type="match status" value="1"/>
</dbReference>
<evidence type="ECO:0000256" key="3">
    <source>
        <dbReference type="PROSITE-ProRule" id="PRU00339"/>
    </source>
</evidence>
<protein>
    <submittedName>
        <fullName evidence="5">Uncharacterized protein</fullName>
    </submittedName>
</protein>
<dbReference type="SMART" id="SM00028">
    <property type="entry name" value="TPR"/>
    <property type="match status" value="6"/>
</dbReference>
<dbReference type="Pfam" id="PF13432">
    <property type="entry name" value="TPR_16"/>
    <property type="match status" value="2"/>
</dbReference>
<dbReference type="InterPro" id="IPR011990">
    <property type="entry name" value="TPR-like_helical_dom_sf"/>
</dbReference>
<dbReference type="InterPro" id="IPR019734">
    <property type="entry name" value="TPR_rpt"/>
</dbReference>
<dbReference type="Proteomes" id="UP000235015">
    <property type="component" value="Unassembled WGS sequence"/>
</dbReference>
<dbReference type="InterPro" id="IPR051012">
    <property type="entry name" value="CellSynth/LPSAsmb/PSIAsmb"/>
</dbReference>
<keyword evidence="4" id="KW-0732">Signal</keyword>
<keyword evidence="2 3" id="KW-0802">TPR repeat</keyword>
<dbReference type="Pfam" id="PF13181">
    <property type="entry name" value="TPR_8"/>
    <property type="match status" value="1"/>
</dbReference>
<feature type="repeat" description="TPR" evidence="3">
    <location>
        <begin position="464"/>
        <end position="497"/>
    </location>
</feature>
<dbReference type="PROSITE" id="PS50005">
    <property type="entry name" value="TPR"/>
    <property type="match status" value="2"/>
</dbReference>
<feature type="repeat" description="TPR" evidence="3">
    <location>
        <begin position="430"/>
        <end position="463"/>
    </location>
</feature>
<evidence type="ECO:0000256" key="4">
    <source>
        <dbReference type="SAM" id="SignalP"/>
    </source>
</evidence>
<sequence length="614" mass="67695">MYRLLTGVAFMMVMVTSSHAITIEQSSPIEAPTIDSLSISNPAVIRDSQLQEIVKLIQAGRQQEANVQIARILARRPKDKDALELAGISLMMMKNFKAAEEAFQRLVALPPVKAEVITKYGVTKILNGDLKMGEKLLRQVVQVTPEDHLANRYLGWLADRAGDTRQAIYYLEKLPSARAAGLRDFHLALARNYKQVQSYKSIIDLLSPVLADDKLDNSALTTRAALYLTLSYAATGDAIKSRQWVASLKPLIADNPLNLFQLEMGLAEVTKDTRAAQKAVRELLEKVPGAEAYARFELARVHLLAGEVIKAVDEYETALKSVDEADTANILKVMIPVLLGESMNEYAIGVLERATRKYPNNDDFLYGLADLQLTSGRVQASQVTLAALIERPQPYPPALLLGGKVARAEKDYAAASRYLRQYIDLDPTDESAWIALAGIHFDQNDIPQAIETLKQAVEVNPTKAILEYELGTLYQAAGKLDMANKRYEAALSLNGDYLAAMDNLASNLLDLNQDIKRARALAGKVYAELPDTPYIQDLWGWALYRSGDLKNAKVTLQKAAMGITDSGRADYHLALALRDLGDKETAKKHFKLALDKGLSAPLKSEVEAAMKAEK</sequence>
<dbReference type="Pfam" id="PF14559">
    <property type="entry name" value="TPR_19"/>
    <property type="match status" value="2"/>
</dbReference>
<comment type="caution">
    <text evidence="5">The sequence shown here is derived from an EMBL/GenBank/DDBJ whole genome shotgun (WGS) entry which is preliminary data.</text>
</comment>
<reference evidence="5 6" key="1">
    <citation type="submission" date="2017-11" db="EMBL/GenBank/DDBJ databases">
        <title>Genome-resolved metagenomics identifies genetic mobility, metabolic interactions, and unexpected diversity in perchlorate-reducing communities.</title>
        <authorList>
            <person name="Barnum T.P."/>
            <person name="Figueroa I.A."/>
            <person name="Carlstrom C.I."/>
            <person name="Lucas L.N."/>
            <person name="Engelbrektson A.L."/>
            <person name="Coates J.D."/>
        </authorList>
    </citation>
    <scope>NUCLEOTIDE SEQUENCE [LARGE SCALE GENOMIC DNA]</scope>
    <source>
        <strain evidence="5">BM301</strain>
    </source>
</reference>
<dbReference type="STRING" id="1111735.GCA_000428045_00562"/>
<evidence type="ECO:0000256" key="1">
    <source>
        <dbReference type="ARBA" id="ARBA00022737"/>
    </source>
</evidence>
<organism evidence="5 6">
    <name type="scientific">Sedimenticola selenatireducens</name>
    <dbReference type="NCBI Taxonomy" id="191960"/>
    <lineage>
        <taxon>Bacteria</taxon>
        <taxon>Pseudomonadati</taxon>
        <taxon>Pseudomonadota</taxon>
        <taxon>Gammaproteobacteria</taxon>
        <taxon>Chromatiales</taxon>
        <taxon>Sedimenticolaceae</taxon>
        <taxon>Sedimenticola</taxon>
    </lineage>
</organism>
<accession>A0A2N6CYZ6</accession>
<evidence type="ECO:0000313" key="5">
    <source>
        <dbReference type="EMBL" id="PLX62587.1"/>
    </source>
</evidence>
<dbReference type="Gene3D" id="1.25.40.10">
    <property type="entry name" value="Tetratricopeptide repeat domain"/>
    <property type="match status" value="3"/>
</dbReference>
<dbReference type="AlphaFoldDB" id="A0A2N6CYZ6"/>
<dbReference type="EMBL" id="PKUN01000004">
    <property type="protein sequence ID" value="PLX62587.1"/>
    <property type="molecule type" value="Genomic_DNA"/>
</dbReference>
<dbReference type="SUPFAM" id="SSF48452">
    <property type="entry name" value="TPR-like"/>
    <property type="match status" value="2"/>
</dbReference>
<gene>
    <name evidence="5" type="ORF">C0630_05070</name>
</gene>
<dbReference type="PANTHER" id="PTHR45586:SF1">
    <property type="entry name" value="LIPOPOLYSACCHARIDE ASSEMBLY PROTEIN B"/>
    <property type="match status" value="1"/>
</dbReference>